<gene>
    <name evidence="2" type="ORF">KOI35_43600</name>
</gene>
<feature type="compositionally biased region" description="Basic and acidic residues" evidence="1">
    <location>
        <begin position="41"/>
        <end position="58"/>
    </location>
</feature>
<reference evidence="2 3" key="1">
    <citation type="submission" date="2021-06" db="EMBL/GenBank/DDBJ databases">
        <title>Actinoplanes lichenicola sp. nov., and Actinoplanes ovalisporus sp. nov., isolated from lichen in Thailand.</title>
        <authorList>
            <person name="Saeng-In P."/>
            <person name="Kanchanasin P."/>
            <person name="Yuki M."/>
            <person name="Kudo T."/>
            <person name="Ohkuma M."/>
            <person name="Phongsopitanun W."/>
            <person name="Tanasupawat S."/>
        </authorList>
    </citation>
    <scope>NUCLEOTIDE SEQUENCE [LARGE SCALE GENOMIC DNA]</scope>
    <source>
        <strain evidence="2 3">NBRC 110975</strain>
    </source>
</reference>
<evidence type="ECO:0000256" key="1">
    <source>
        <dbReference type="SAM" id="MobiDB-lite"/>
    </source>
</evidence>
<evidence type="ECO:0000313" key="2">
    <source>
        <dbReference type="EMBL" id="MBU2670410.1"/>
    </source>
</evidence>
<name>A0ABS5Z7F0_9ACTN</name>
<feature type="compositionally biased region" description="Basic and acidic residues" evidence="1">
    <location>
        <begin position="1"/>
        <end position="13"/>
    </location>
</feature>
<dbReference type="Proteomes" id="UP001519654">
    <property type="component" value="Unassembled WGS sequence"/>
</dbReference>
<evidence type="ECO:0000313" key="3">
    <source>
        <dbReference type="Proteomes" id="UP001519654"/>
    </source>
</evidence>
<organism evidence="2 3">
    <name type="scientific">Paractinoplanes bogorensis</name>
    <dbReference type="NCBI Taxonomy" id="1610840"/>
    <lineage>
        <taxon>Bacteria</taxon>
        <taxon>Bacillati</taxon>
        <taxon>Actinomycetota</taxon>
        <taxon>Actinomycetes</taxon>
        <taxon>Micromonosporales</taxon>
        <taxon>Micromonosporaceae</taxon>
        <taxon>Paractinoplanes</taxon>
    </lineage>
</organism>
<dbReference type="RefSeq" id="WP_215795633.1">
    <property type="nucleotide sequence ID" value="NZ_JAHKKG010000019.1"/>
</dbReference>
<proteinExistence type="predicted"/>
<comment type="caution">
    <text evidence="2">The sequence shown here is derived from an EMBL/GenBank/DDBJ whole genome shotgun (WGS) entry which is preliminary data.</text>
</comment>
<feature type="region of interest" description="Disordered" evidence="1">
    <location>
        <begin position="1"/>
        <end position="61"/>
    </location>
</feature>
<accession>A0ABS5Z7F0</accession>
<sequence length="231" mass="25775">MNERTNTNERDARPGSNRCGQAAGSERDARAEMSSRGQLARSERPDERERSNAQERPVERHRRLGVDIGRVIIAGGGPGGGDTQFFSGDMGKMLATPAVPDAFATLARLAPQFDEVWLVSKCGERVQRSTRLWLDHHDFAGRTGIPRENLRFCLRRPDKAIHCAELGITHFVDDKLDVHEALRGVVEHRYLFGPQRISAPAWVEHTRTWLEVEAAVNRDEAALGSAHPVAR</sequence>
<protein>
    <submittedName>
        <fullName evidence="2">Uncharacterized protein</fullName>
    </submittedName>
</protein>
<dbReference type="EMBL" id="JAHKKG010000019">
    <property type="protein sequence ID" value="MBU2670410.1"/>
    <property type="molecule type" value="Genomic_DNA"/>
</dbReference>
<keyword evidence="3" id="KW-1185">Reference proteome</keyword>